<protein>
    <submittedName>
        <fullName evidence="2">Uncharacterized protein</fullName>
    </submittedName>
</protein>
<accession>A0A5S6R3X5</accession>
<dbReference type="AlphaFoldDB" id="A0A5S6R3X5"/>
<reference evidence="2" key="1">
    <citation type="submission" date="2019-12" db="UniProtKB">
        <authorList>
            <consortium name="WormBaseParasite"/>
        </authorList>
    </citation>
    <scope>IDENTIFICATION</scope>
</reference>
<proteinExistence type="predicted"/>
<keyword evidence="1" id="KW-1185">Reference proteome</keyword>
<dbReference type="WBParaSite" id="TMUE_3000014210.1">
    <property type="protein sequence ID" value="TMUE_3000014210.1"/>
    <property type="gene ID" value="WBGene00302153"/>
</dbReference>
<evidence type="ECO:0000313" key="2">
    <source>
        <dbReference type="WBParaSite" id="TMUE_3000014210.1"/>
    </source>
</evidence>
<sequence>MQEQWPARNVEMSPKGMQKRSKKLELVNAVKFVFYWSQQKTSVKFCKTNIDMKKPYVIQWNLAIGKVSAQ</sequence>
<organism evidence="1 2">
    <name type="scientific">Trichuris muris</name>
    <name type="common">Mouse whipworm</name>
    <dbReference type="NCBI Taxonomy" id="70415"/>
    <lineage>
        <taxon>Eukaryota</taxon>
        <taxon>Metazoa</taxon>
        <taxon>Ecdysozoa</taxon>
        <taxon>Nematoda</taxon>
        <taxon>Enoplea</taxon>
        <taxon>Dorylaimia</taxon>
        <taxon>Trichinellida</taxon>
        <taxon>Trichuridae</taxon>
        <taxon>Trichuris</taxon>
    </lineage>
</organism>
<name>A0A5S6R3X5_TRIMR</name>
<dbReference type="Proteomes" id="UP000046395">
    <property type="component" value="Unassembled WGS sequence"/>
</dbReference>
<evidence type="ECO:0000313" key="1">
    <source>
        <dbReference type="Proteomes" id="UP000046395"/>
    </source>
</evidence>